<gene>
    <name evidence="1" type="ORF">AKJ09_04541</name>
</gene>
<sequence length="94" mass="10559">MPGEFGLTGKGAKELFLALARTLPYSAFDFSCEVAANHLAVFLGFYFWEQSDVTTDGLDEAARDEVLQAMRMHWSRGGRSSIPLGLVERRYERP</sequence>
<accession>A0A0K1PWI2</accession>
<evidence type="ECO:0000313" key="1">
    <source>
        <dbReference type="EMBL" id="AKU97877.1"/>
    </source>
</evidence>
<name>A0A0K1PWI2_9BACT</name>
<dbReference type="KEGG" id="llu:AKJ09_04541"/>
<dbReference type="AlphaFoldDB" id="A0A0K1PWI2"/>
<protein>
    <submittedName>
        <fullName evidence="1">Uncharacterized protein</fullName>
    </submittedName>
</protein>
<proteinExistence type="predicted"/>
<organism evidence="1 2">
    <name type="scientific">Labilithrix luteola</name>
    <dbReference type="NCBI Taxonomy" id="1391654"/>
    <lineage>
        <taxon>Bacteria</taxon>
        <taxon>Pseudomonadati</taxon>
        <taxon>Myxococcota</taxon>
        <taxon>Polyangia</taxon>
        <taxon>Polyangiales</taxon>
        <taxon>Labilitrichaceae</taxon>
        <taxon>Labilithrix</taxon>
    </lineage>
</organism>
<evidence type="ECO:0000313" key="2">
    <source>
        <dbReference type="Proteomes" id="UP000064967"/>
    </source>
</evidence>
<dbReference type="Proteomes" id="UP000064967">
    <property type="component" value="Chromosome"/>
</dbReference>
<reference evidence="1 2" key="1">
    <citation type="submission" date="2015-08" db="EMBL/GenBank/DDBJ databases">
        <authorList>
            <person name="Babu N.S."/>
            <person name="Beckwith C.J."/>
            <person name="Beseler K.G."/>
            <person name="Brison A."/>
            <person name="Carone J.V."/>
            <person name="Caskin T.P."/>
            <person name="Diamond M."/>
            <person name="Durham M.E."/>
            <person name="Foxe J.M."/>
            <person name="Go M."/>
            <person name="Henderson B.A."/>
            <person name="Jones I.B."/>
            <person name="McGettigan J.A."/>
            <person name="Micheletti S.J."/>
            <person name="Nasrallah M.E."/>
            <person name="Ortiz D."/>
            <person name="Piller C.R."/>
            <person name="Privatt S.R."/>
            <person name="Schneider S.L."/>
            <person name="Sharp S."/>
            <person name="Smith T.C."/>
            <person name="Stanton J.D."/>
            <person name="Ullery H.E."/>
            <person name="Wilson R.J."/>
            <person name="Serrano M.G."/>
            <person name="Buck G."/>
            <person name="Lee V."/>
            <person name="Wang Y."/>
            <person name="Carvalho R."/>
            <person name="Voegtly L."/>
            <person name="Shi R."/>
            <person name="Duckworth R."/>
            <person name="Johnson A."/>
            <person name="Loviza R."/>
            <person name="Walstead R."/>
            <person name="Shah Z."/>
            <person name="Kiflezghi M."/>
            <person name="Wade K."/>
            <person name="Ball S.L."/>
            <person name="Bradley K.W."/>
            <person name="Asai D.J."/>
            <person name="Bowman C.A."/>
            <person name="Russell D.A."/>
            <person name="Pope W.H."/>
            <person name="Jacobs-Sera D."/>
            <person name="Hendrix R.W."/>
            <person name="Hatfull G.F."/>
        </authorList>
    </citation>
    <scope>NUCLEOTIDE SEQUENCE [LARGE SCALE GENOMIC DNA]</scope>
    <source>
        <strain evidence="1 2">DSM 27648</strain>
    </source>
</reference>
<keyword evidence="2" id="KW-1185">Reference proteome</keyword>
<dbReference type="EMBL" id="CP012333">
    <property type="protein sequence ID" value="AKU97877.1"/>
    <property type="molecule type" value="Genomic_DNA"/>
</dbReference>
<dbReference type="OrthoDB" id="883590at2"/>
<dbReference type="RefSeq" id="WP_146648950.1">
    <property type="nucleotide sequence ID" value="NZ_CP012333.1"/>
</dbReference>